<protein>
    <submittedName>
        <fullName evidence="2">Formylglycine-generating enzyme family protein</fullName>
    </submittedName>
</protein>
<dbReference type="Proteomes" id="UP001196661">
    <property type="component" value="Unassembled WGS sequence"/>
</dbReference>
<organism evidence="2 3">
    <name type="scientific">Leptothoe kymatousa TAU-MAC 1615</name>
    <dbReference type="NCBI Taxonomy" id="2364775"/>
    <lineage>
        <taxon>Bacteria</taxon>
        <taxon>Bacillati</taxon>
        <taxon>Cyanobacteriota</taxon>
        <taxon>Cyanophyceae</taxon>
        <taxon>Nodosilineales</taxon>
        <taxon>Cymatolegaceae</taxon>
        <taxon>Leptothoe</taxon>
        <taxon>Leptothoe kymatousa</taxon>
    </lineage>
</organism>
<evidence type="ECO:0000313" key="2">
    <source>
        <dbReference type="EMBL" id="MBT9313683.1"/>
    </source>
</evidence>
<dbReference type="InterPro" id="IPR005532">
    <property type="entry name" value="SUMF_dom"/>
</dbReference>
<accession>A0ABS5Y776</accession>
<dbReference type="InterPro" id="IPR016187">
    <property type="entry name" value="CTDL_fold"/>
</dbReference>
<name>A0ABS5Y776_9CYAN</name>
<dbReference type="PANTHER" id="PTHR23150">
    <property type="entry name" value="SULFATASE MODIFYING FACTOR 1, 2"/>
    <property type="match status" value="1"/>
</dbReference>
<dbReference type="Pfam" id="PF03781">
    <property type="entry name" value="FGE-sulfatase"/>
    <property type="match status" value="1"/>
</dbReference>
<dbReference type="EMBL" id="JADOER010000016">
    <property type="protein sequence ID" value="MBT9313683.1"/>
    <property type="molecule type" value="Genomic_DNA"/>
</dbReference>
<keyword evidence="3" id="KW-1185">Reference proteome</keyword>
<dbReference type="Gene3D" id="3.90.1580.10">
    <property type="entry name" value="paralog of FGE (formylglycine-generating enzyme)"/>
    <property type="match status" value="1"/>
</dbReference>
<reference evidence="2 3" key="1">
    <citation type="journal article" date="2021" name="Mar. Drugs">
        <title>Genome Reduction and Secondary Metabolism of the Marine Sponge-Associated Cyanobacterium Leptothoe.</title>
        <authorList>
            <person name="Konstantinou D."/>
            <person name="Popin R.V."/>
            <person name="Fewer D.P."/>
            <person name="Sivonen K."/>
            <person name="Gkelis S."/>
        </authorList>
    </citation>
    <scope>NUCLEOTIDE SEQUENCE [LARGE SCALE GENOMIC DNA]</scope>
    <source>
        <strain evidence="2 3">TAU-MAC 1615</strain>
    </source>
</reference>
<dbReference type="PANTHER" id="PTHR23150:SF19">
    <property type="entry name" value="FORMYLGLYCINE-GENERATING ENZYME"/>
    <property type="match status" value="1"/>
</dbReference>
<comment type="caution">
    <text evidence="2">The sequence shown here is derived from an EMBL/GenBank/DDBJ whole genome shotgun (WGS) entry which is preliminary data.</text>
</comment>
<sequence>MVGAWIEEWGDLPEEGDTVLLLQAEIEQPQEVVISRPDSVSDSSYFWIVRAEENSEEQVDIQDLRPLSYLDTLEKDDELEPFEVTVVTLTGSGQQWQRQDRQQTAYRYVEQLPSEVPLEMVAIPSGSFAMGSPEDELERYDNELPQHEVTVASFYMGRYPVTQAQWNSVVALPQVESKLDADPAMFRGKDRPVEQISWHDAMEFCFRLSAYTGNEYRLPSEAEWEYACRADTITQFHFGDMITTEVANYDGVYTYANGPPGERRGETMPVDHLGFANAFGLSDMHGNVWEWCQDHYHSNYSGVPTDGTAWEDKGNEDDKEINRVLRGGSWHAYPRYCRSAYRYHLMPGLRTYSFGFRVVCSAPRILP</sequence>
<evidence type="ECO:0000259" key="1">
    <source>
        <dbReference type="Pfam" id="PF03781"/>
    </source>
</evidence>
<dbReference type="InterPro" id="IPR042095">
    <property type="entry name" value="SUMF_sf"/>
</dbReference>
<gene>
    <name evidence="2" type="ORF">IXB28_15840</name>
</gene>
<proteinExistence type="predicted"/>
<evidence type="ECO:0000313" key="3">
    <source>
        <dbReference type="Proteomes" id="UP001196661"/>
    </source>
</evidence>
<dbReference type="InterPro" id="IPR051043">
    <property type="entry name" value="Sulfatase_Mod_Factor_Kinase"/>
</dbReference>
<dbReference type="SUPFAM" id="SSF56436">
    <property type="entry name" value="C-type lectin-like"/>
    <property type="match status" value="1"/>
</dbReference>
<feature type="domain" description="Sulfatase-modifying factor enzyme-like" evidence="1">
    <location>
        <begin position="119"/>
        <end position="359"/>
    </location>
</feature>